<dbReference type="STRING" id="357750.A0A2S6C3F2"/>
<keyword evidence="1" id="KW-0175">Coiled coil</keyword>
<keyword evidence="3" id="KW-1185">Reference proteome</keyword>
<accession>A0A2S6C3F2</accession>
<gene>
    <name evidence="2" type="ORF">CBER1_05128</name>
</gene>
<proteinExistence type="predicted"/>
<organism evidence="2 3">
    <name type="scientific">Cercospora berteroae</name>
    <dbReference type="NCBI Taxonomy" id="357750"/>
    <lineage>
        <taxon>Eukaryota</taxon>
        <taxon>Fungi</taxon>
        <taxon>Dikarya</taxon>
        <taxon>Ascomycota</taxon>
        <taxon>Pezizomycotina</taxon>
        <taxon>Dothideomycetes</taxon>
        <taxon>Dothideomycetidae</taxon>
        <taxon>Mycosphaerellales</taxon>
        <taxon>Mycosphaerellaceae</taxon>
        <taxon>Cercospora</taxon>
    </lineage>
</organism>
<dbReference type="OrthoDB" id="66964at2759"/>
<protein>
    <submittedName>
        <fullName evidence="2">Uncharacterized protein</fullName>
    </submittedName>
</protein>
<sequence>MRLERLLNQYLIQEFDVHYSFKNALAAHTLHLAQPGNNMLPLVESNVDPKFDALYRDLCSNKLSANGTSKVDLKVQKERDTFDEELRRARTSVAKQGLIKSYLHSLSYGDDQLPAELQELVAIIAAALQSQITREDALLLREDVDKFRQNVKPIAKEIWKAALDDLVTLARISAPQAHSDGDDLAARIQKQKADTAESEDSIAAIRLDLAHEVANVHDLYRKAIETCIRTLEQTIHGSVSRGTKAKAEYLTTVAEGMSKKLQLQHNQLLSQTRSPDLEEALKTRSEDLDHEAIMLKRKIRDAEDKLAEYHQAKAVRGIAAEYSEIIRETAKIKADIARLEGRR</sequence>
<evidence type="ECO:0000256" key="1">
    <source>
        <dbReference type="SAM" id="Coils"/>
    </source>
</evidence>
<reference evidence="3" key="1">
    <citation type="journal article" date="2017" name="bioRxiv">
        <title>Conservation of a gene cluster reveals novel cercosporin biosynthetic mechanisms and extends production to the genus Colletotrichum.</title>
        <authorList>
            <person name="de Jonge R."/>
            <person name="Ebert M.K."/>
            <person name="Huitt-Roehl C.R."/>
            <person name="Pal P."/>
            <person name="Suttle J.C."/>
            <person name="Spanner R.E."/>
            <person name="Neubauer J.D."/>
            <person name="Jurick W.M.II."/>
            <person name="Stott K.A."/>
            <person name="Secor G.A."/>
            <person name="Thomma B.P.H.J."/>
            <person name="Van de Peer Y."/>
            <person name="Townsend C.A."/>
            <person name="Bolton M.D."/>
        </authorList>
    </citation>
    <scope>NUCLEOTIDE SEQUENCE [LARGE SCALE GENOMIC DNA]</scope>
    <source>
        <strain evidence="3">CBS538.71</strain>
    </source>
</reference>
<feature type="coiled-coil region" evidence="1">
    <location>
        <begin position="285"/>
        <end position="312"/>
    </location>
</feature>
<evidence type="ECO:0000313" key="3">
    <source>
        <dbReference type="Proteomes" id="UP000237631"/>
    </source>
</evidence>
<dbReference type="EMBL" id="PNEN01000569">
    <property type="protein sequence ID" value="PPJ54241.1"/>
    <property type="molecule type" value="Genomic_DNA"/>
</dbReference>
<comment type="caution">
    <text evidence="2">The sequence shown here is derived from an EMBL/GenBank/DDBJ whole genome shotgun (WGS) entry which is preliminary data.</text>
</comment>
<evidence type="ECO:0000313" key="2">
    <source>
        <dbReference type="EMBL" id="PPJ54241.1"/>
    </source>
</evidence>
<dbReference type="AlphaFoldDB" id="A0A2S6C3F2"/>
<name>A0A2S6C3F2_9PEZI</name>
<dbReference type="Proteomes" id="UP000237631">
    <property type="component" value="Unassembled WGS sequence"/>
</dbReference>